<dbReference type="EMBL" id="SFCI01001753">
    <property type="protein sequence ID" value="TFY75030.1"/>
    <property type="molecule type" value="Genomic_DNA"/>
</dbReference>
<evidence type="ECO:0000256" key="1">
    <source>
        <dbReference type="SAM" id="MobiDB-lite"/>
    </source>
</evidence>
<protein>
    <submittedName>
        <fullName evidence="2">Uncharacterized protein</fullName>
    </submittedName>
</protein>
<comment type="caution">
    <text evidence="2">The sequence shown here is derived from an EMBL/GenBank/DDBJ whole genome shotgun (WGS) entry which is preliminary data.</text>
</comment>
<accession>A0A4Y9ZL98</accession>
<dbReference type="AlphaFoldDB" id="A0A4Y9ZL98"/>
<keyword evidence="3" id="KW-1185">Reference proteome</keyword>
<dbReference type="OrthoDB" id="8191639at2759"/>
<gene>
    <name evidence="2" type="ORF">EWM64_g8984</name>
</gene>
<name>A0A4Y9ZL98_9AGAM</name>
<proteinExistence type="predicted"/>
<evidence type="ECO:0000313" key="2">
    <source>
        <dbReference type="EMBL" id="TFY75030.1"/>
    </source>
</evidence>
<organism evidence="2 3">
    <name type="scientific">Hericium alpestre</name>
    <dbReference type="NCBI Taxonomy" id="135208"/>
    <lineage>
        <taxon>Eukaryota</taxon>
        <taxon>Fungi</taxon>
        <taxon>Dikarya</taxon>
        <taxon>Basidiomycota</taxon>
        <taxon>Agaricomycotina</taxon>
        <taxon>Agaricomycetes</taxon>
        <taxon>Russulales</taxon>
        <taxon>Hericiaceae</taxon>
        <taxon>Hericium</taxon>
    </lineage>
</organism>
<dbReference type="STRING" id="135208.A0A4Y9ZL98"/>
<evidence type="ECO:0000313" key="3">
    <source>
        <dbReference type="Proteomes" id="UP000298061"/>
    </source>
</evidence>
<sequence>MLKSLYNHFTVLYDDILPLQPSLASEHALRQEEEIHARTTKFTYRNAVISSIASIKTRPPPTSLDHPSVGTSGDLAARPATVTPSVPPSTPKLPSSAQTSPTTSPVSPTTPATPISTSFTNLLLQPAHLAPLLLDATELPLCGFVPAVDPTWGPGSEKPSAVGERQSCERCSTIYAVHSVNAGEGDEECLYHWGRPFSKMINGACPPVRADVI</sequence>
<feature type="compositionally biased region" description="Low complexity" evidence="1">
    <location>
        <begin position="92"/>
        <end position="113"/>
    </location>
</feature>
<dbReference type="Proteomes" id="UP000298061">
    <property type="component" value="Unassembled WGS sequence"/>
</dbReference>
<reference evidence="2 3" key="1">
    <citation type="submission" date="2019-02" db="EMBL/GenBank/DDBJ databases">
        <title>Genome sequencing of the rare red list fungi Hericium alpestre (H. flagellum).</title>
        <authorList>
            <person name="Buettner E."/>
            <person name="Kellner H."/>
        </authorList>
    </citation>
    <scope>NUCLEOTIDE SEQUENCE [LARGE SCALE GENOMIC DNA]</scope>
    <source>
        <strain evidence="2 3">DSM 108284</strain>
    </source>
</reference>
<feature type="region of interest" description="Disordered" evidence="1">
    <location>
        <begin position="56"/>
        <end position="113"/>
    </location>
</feature>